<feature type="region of interest" description="Disordered" evidence="5">
    <location>
        <begin position="435"/>
        <end position="514"/>
    </location>
</feature>
<dbReference type="PANTHER" id="PTHR45984:SF1">
    <property type="entry name" value="SPAG1 AXONEMAL DYNEIN ASSEMBLY FACTOR"/>
    <property type="match status" value="1"/>
</dbReference>
<dbReference type="PANTHER" id="PTHR45984">
    <property type="entry name" value="RNA (RNA) POLYMERASE II ASSOCIATED PROTEIN HOMOLOG"/>
    <property type="match status" value="1"/>
</dbReference>
<dbReference type="GO" id="GO:0005739">
    <property type="term" value="C:mitochondrion"/>
    <property type="evidence" value="ECO:0007669"/>
    <property type="project" value="TreeGrafter"/>
</dbReference>
<dbReference type="InterPro" id="IPR011990">
    <property type="entry name" value="TPR-like_helical_dom_sf"/>
</dbReference>
<sequence length="634" mass="72670">MIQLEINENASKYLFISVIEYYIRKELLPLLTTVNNHHIILKHQFNCLLDLLFNEKKTELYKADHNIINEFNIKQVSKIDLVVSLLNGNKELKLPKVTTFDIIEKLNNNQQFNQDINIVEENILNKLLLLFHEIFNFYSNFKLEDINSYISQFIITESNNSSQFDSILNYLGTKNVDLDGFYQSFCSLLNFQLKLLTNDYDDNSNDLEINKFRELGNNLMSNQAYAQAIKIYTDALNLYSTTINLKKFPQLYTNRSISFIGLNCVPEAINDLNSALILDRCFTPAWTQLGYCHLYMGNALIALNCYLIALKTTVGEIYPIENFPKHLIDDFKQNKLKLILPQFIQRLSQAIALTEKRSYQQNEPEDKIKKIVSEVIRILAHLRAISSDQDRDFFTYLPVYRDSNLRTLSERSNLIRPNILTSEVSQNMLTRNSLQVSEISPVTNTTTTTNNEQQTNEPRTNETRTTNTDGGDRSTVDIIMGMMNGGENNNNNGSNNNNITNNNSNNNNNNEGNSNVFELFRNFISENRNGQGGQGPNETTNPDGGIMRDIFGGNFPQNLIQGIERMANSGNGRVIINGREVYPPRQTTQNSNTNTNQQPQNREVQNQEEQNQDRNQTQDSNQRSGDDVEMGELD</sequence>
<dbReference type="Proteomes" id="UP001152885">
    <property type="component" value="Unassembled WGS sequence"/>
</dbReference>
<dbReference type="GO" id="GO:0031072">
    <property type="term" value="F:heat shock protein binding"/>
    <property type="evidence" value="ECO:0007669"/>
    <property type="project" value="TreeGrafter"/>
</dbReference>
<dbReference type="Gene3D" id="1.25.40.10">
    <property type="entry name" value="Tetratricopeptide repeat domain"/>
    <property type="match status" value="1"/>
</dbReference>
<evidence type="ECO:0000256" key="5">
    <source>
        <dbReference type="SAM" id="MobiDB-lite"/>
    </source>
</evidence>
<feature type="compositionally biased region" description="Low complexity" evidence="5">
    <location>
        <begin position="478"/>
        <end position="514"/>
    </location>
</feature>
<reference evidence="6" key="1">
    <citation type="submission" date="2022-12" db="EMBL/GenBank/DDBJ databases">
        <authorList>
            <person name="Brejova B."/>
        </authorList>
    </citation>
    <scope>NUCLEOTIDE SEQUENCE</scope>
</reference>
<organism evidence="6 7">
    <name type="scientific">Candida verbasci</name>
    <dbReference type="NCBI Taxonomy" id="1227364"/>
    <lineage>
        <taxon>Eukaryota</taxon>
        <taxon>Fungi</taxon>
        <taxon>Dikarya</taxon>
        <taxon>Ascomycota</taxon>
        <taxon>Saccharomycotina</taxon>
        <taxon>Pichiomycetes</taxon>
        <taxon>Debaryomycetaceae</taxon>
        <taxon>Candida/Lodderomyces clade</taxon>
        <taxon>Candida</taxon>
    </lineage>
</organism>
<dbReference type="EMBL" id="CANTUO010000007">
    <property type="protein sequence ID" value="CAI5760797.1"/>
    <property type="molecule type" value="Genomic_DNA"/>
</dbReference>
<feature type="region of interest" description="Disordered" evidence="5">
    <location>
        <begin position="580"/>
        <end position="634"/>
    </location>
</feature>
<feature type="region of interest" description="Disordered" evidence="5">
    <location>
        <begin position="526"/>
        <end position="548"/>
    </location>
</feature>
<evidence type="ECO:0000313" key="6">
    <source>
        <dbReference type="EMBL" id="CAI5760797.1"/>
    </source>
</evidence>
<dbReference type="AlphaFoldDB" id="A0A9W4U026"/>
<dbReference type="GO" id="GO:0006626">
    <property type="term" value="P:protein targeting to mitochondrion"/>
    <property type="evidence" value="ECO:0007669"/>
    <property type="project" value="TreeGrafter"/>
</dbReference>
<dbReference type="InterPro" id="IPR051982">
    <property type="entry name" value="CiliaryAsmbly_MitoImport"/>
</dbReference>
<evidence type="ECO:0000256" key="3">
    <source>
        <dbReference type="ARBA" id="ARBA00022737"/>
    </source>
</evidence>
<evidence type="ECO:0000256" key="2">
    <source>
        <dbReference type="ARBA" id="ARBA00022490"/>
    </source>
</evidence>
<protein>
    <submittedName>
        <fullName evidence="6">Uncharacterized protein</fullName>
    </submittedName>
</protein>
<keyword evidence="4" id="KW-0802">TPR repeat</keyword>
<dbReference type="OrthoDB" id="433738at2759"/>
<feature type="compositionally biased region" description="Low complexity" evidence="5">
    <location>
        <begin position="586"/>
        <end position="618"/>
    </location>
</feature>
<evidence type="ECO:0000313" key="7">
    <source>
        <dbReference type="Proteomes" id="UP001152885"/>
    </source>
</evidence>
<evidence type="ECO:0000256" key="1">
    <source>
        <dbReference type="ARBA" id="ARBA00004496"/>
    </source>
</evidence>
<comment type="caution">
    <text evidence="6">The sequence shown here is derived from an EMBL/GenBank/DDBJ whole genome shotgun (WGS) entry which is preliminary data.</text>
</comment>
<evidence type="ECO:0000256" key="4">
    <source>
        <dbReference type="ARBA" id="ARBA00022803"/>
    </source>
</evidence>
<dbReference type="GO" id="GO:0005829">
    <property type="term" value="C:cytosol"/>
    <property type="evidence" value="ECO:0007669"/>
    <property type="project" value="TreeGrafter"/>
</dbReference>
<dbReference type="SUPFAM" id="SSF48452">
    <property type="entry name" value="TPR-like"/>
    <property type="match status" value="1"/>
</dbReference>
<keyword evidence="7" id="KW-1185">Reference proteome</keyword>
<accession>A0A9W4U026</accession>
<proteinExistence type="predicted"/>
<keyword evidence="3" id="KW-0677">Repeat</keyword>
<gene>
    <name evidence="6" type="ORF">CANVERA_P5305</name>
</gene>
<keyword evidence="2" id="KW-0963">Cytoplasm</keyword>
<comment type="subcellular location">
    <subcellularLocation>
        <location evidence="1">Cytoplasm</location>
    </subcellularLocation>
</comment>
<name>A0A9W4U026_9ASCO</name>
<feature type="compositionally biased region" description="Low complexity" evidence="5">
    <location>
        <begin position="443"/>
        <end position="468"/>
    </location>
</feature>